<dbReference type="EMBL" id="MU001494">
    <property type="protein sequence ID" value="KAF2449178.1"/>
    <property type="molecule type" value="Genomic_DNA"/>
</dbReference>
<comment type="caution">
    <text evidence="1">The sequence shown here is derived from an EMBL/GenBank/DDBJ whole genome shotgun (WGS) entry which is preliminary data.</text>
</comment>
<evidence type="ECO:0000313" key="1">
    <source>
        <dbReference type="EMBL" id="KAF2449178.1"/>
    </source>
</evidence>
<organism evidence="1 2">
    <name type="scientific">Karstenula rhodostoma CBS 690.94</name>
    <dbReference type="NCBI Taxonomy" id="1392251"/>
    <lineage>
        <taxon>Eukaryota</taxon>
        <taxon>Fungi</taxon>
        <taxon>Dikarya</taxon>
        <taxon>Ascomycota</taxon>
        <taxon>Pezizomycotina</taxon>
        <taxon>Dothideomycetes</taxon>
        <taxon>Pleosporomycetidae</taxon>
        <taxon>Pleosporales</taxon>
        <taxon>Massarineae</taxon>
        <taxon>Didymosphaeriaceae</taxon>
        <taxon>Karstenula</taxon>
    </lineage>
</organism>
<gene>
    <name evidence="1" type="ORF">P171DRAFT_469313</name>
</gene>
<accession>A0A9P4PTV3</accession>
<name>A0A9P4PTV3_9PLEO</name>
<reference evidence="1" key="1">
    <citation type="journal article" date="2020" name="Stud. Mycol.">
        <title>101 Dothideomycetes genomes: a test case for predicting lifestyles and emergence of pathogens.</title>
        <authorList>
            <person name="Haridas S."/>
            <person name="Albert R."/>
            <person name="Binder M."/>
            <person name="Bloem J."/>
            <person name="Labutti K."/>
            <person name="Salamov A."/>
            <person name="Andreopoulos B."/>
            <person name="Baker S."/>
            <person name="Barry K."/>
            <person name="Bills G."/>
            <person name="Bluhm B."/>
            <person name="Cannon C."/>
            <person name="Castanera R."/>
            <person name="Culley D."/>
            <person name="Daum C."/>
            <person name="Ezra D."/>
            <person name="Gonzalez J."/>
            <person name="Henrissat B."/>
            <person name="Kuo A."/>
            <person name="Liang C."/>
            <person name="Lipzen A."/>
            <person name="Lutzoni F."/>
            <person name="Magnuson J."/>
            <person name="Mondo S."/>
            <person name="Nolan M."/>
            <person name="Ohm R."/>
            <person name="Pangilinan J."/>
            <person name="Park H.-J."/>
            <person name="Ramirez L."/>
            <person name="Alfaro M."/>
            <person name="Sun H."/>
            <person name="Tritt A."/>
            <person name="Yoshinaga Y."/>
            <person name="Zwiers L.-H."/>
            <person name="Turgeon B."/>
            <person name="Goodwin S."/>
            <person name="Spatafora J."/>
            <person name="Crous P."/>
            <person name="Grigoriev I."/>
        </authorList>
    </citation>
    <scope>NUCLEOTIDE SEQUENCE</scope>
    <source>
        <strain evidence="1">CBS 690.94</strain>
    </source>
</reference>
<dbReference type="AlphaFoldDB" id="A0A9P4PTV3"/>
<evidence type="ECO:0000313" key="2">
    <source>
        <dbReference type="Proteomes" id="UP000799764"/>
    </source>
</evidence>
<keyword evidence="2" id="KW-1185">Reference proteome</keyword>
<dbReference type="OrthoDB" id="10401965at2759"/>
<dbReference type="Proteomes" id="UP000799764">
    <property type="component" value="Unassembled WGS sequence"/>
</dbReference>
<protein>
    <submittedName>
        <fullName evidence="1">Uncharacterized protein</fullName>
    </submittedName>
</protein>
<proteinExistence type="predicted"/>
<sequence length="166" mass="17684">MGQTVTSHVCFTFCLFIPLFGGCRICLNDCNFHKNDPKCKGKGKSELADNILNTPMIQDFWGNLGQVKTPPDMCGHFNGTFTAPGTCAFDFSYVDSAGFLRLVEGVDTAGQLCSVLKGGFSDGQCVIDLKDTTAKGDGTLEVKKGACAKLKSTWNGATCEVPGYTG</sequence>